<feature type="domain" description="FAD-binding FR-type" evidence="13">
    <location>
        <begin position="188"/>
        <end position="288"/>
    </location>
</feature>
<evidence type="ECO:0000313" key="15">
    <source>
        <dbReference type="Proteomes" id="UP000763557"/>
    </source>
</evidence>
<dbReference type="InterPro" id="IPR039261">
    <property type="entry name" value="FNR_nucleotide-bd"/>
</dbReference>
<evidence type="ECO:0000256" key="11">
    <source>
        <dbReference type="RuleBase" id="RU000356"/>
    </source>
</evidence>
<dbReference type="InterPro" id="IPR017938">
    <property type="entry name" value="Riboflavin_synthase-like_b-brl"/>
</dbReference>
<comment type="cofactor">
    <cofactor evidence="2">
        <name>FAD</name>
        <dbReference type="ChEBI" id="CHEBI:57692"/>
    </cofactor>
</comment>
<dbReference type="PRINTS" id="PR00410">
    <property type="entry name" value="PHEHYDRXLASE"/>
</dbReference>
<keyword evidence="11" id="KW-0813">Transport</keyword>
<keyword evidence="6" id="KW-0521">NADP</keyword>
<dbReference type="PRINTS" id="PR00371">
    <property type="entry name" value="FPNCR"/>
</dbReference>
<protein>
    <recommendedName>
        <fullName evidence="4">nitric oxide dioxygenase</fullName>
        <ecNumber evidence="4">1.14.12.17</ecNumber>
    </recommendedName>
</protein>
<dbReference type="PROSITE" id="PS51384">
    <property type="entry name" value="FAD_FR"/>
    <property type="match status" value="1"/>
</dbReference>
<keyword evidence="5" id="KW-0001">2Fe-2S</keyword>
<gene>
    <name evidence="14" type="ORF">GC106_10330</name>
</gene>
<dbReference type="Gene3D" id="2.40.30.10">
    <property type="entry name" value="Translation factors"/>
    <property type="match status" value="1"/>
</dbReference>
<feature type="domain" description="Globin" evidence="12">
    <location>
        <begin position="49"/>
        <end position="183"/>
    </location>
</feature>
<dbReference type="Pfam" id="PF00042">
    <property type="entry name" value="Globin"/>
    <property type="match status" value="1"/>
</dbReference>
<name>A0ABX2EXV7_9PSEU</name>
<accession>A0ABX2EXV7</accession>
<dbReference type="SUPFAM" id="SSF52343">
    <property type="entry name" value="Ferredoxin reductase-like, C-terminal NADP-linked domain"/>
    <property type="match status" value="1"/>
</dbReference>
<dbReference type="InterPro" id="IPR050415">
    <property type="entry name" value="MRET"/>
</dbReference>
<keyword evidence="11" id="KW-0349">Heme</keyword>
<dbReference type="EMBL" id="JAAATY010000002">
    <property type="protein sequence ID" value="NRN63832.1"/>
    <property type="molecule type" value="Genomic_DNA"/>
</dbReference>
<dbReference type="CDD" id="cd19753">
    <property type="entry name" value="Mb-like_oxidoreductase"/>
    <property type="match status" value="1"/>
</dbReference>
<dbReference type="SUPFAM" id="SSF46458">
    <property type="entry name" value="Globin-like"/>
    <property type="match status" value="1"/>
</dbReference>
<dbReference type="Gene3D" id="1.10.490.10">
    <property type="entry name" value="Globins"/>
    <property type="match status" value="1"/>
</dbReference>
<dbReference type="Pfam" id="PF00970">
    <property type="entry name" value="FAD_binding_6"/>
    <property type="match status" value="1"/>
</dbReference>
<dbReference type="Gene3D" id="3.40.50.80">
    <property type="entry name" value="Nucleotide-binding domain of ferredoxin-NADP reductase (FNR) module"/>
    <property type="match status" value="1"/>
</dbReference>
<comment type="cofactor">
    <cofactor evidence="1">
        <name>heme b</name>
        <dbReference type="ChEBI" id="CHEBI:60344"/>
    </cofactor>
</comment>
<keyword evidence="15" id="KW-1185">Reference proteome</keyword>
<reference evidence="14 15" key="1">
    <citation type="submission" date="2020-01" db="EMBL/GenBank/DDBJ databases">
        <title>Kibdelosporangium persica a novel Actinomycetes from a hot desert in Iran.</title>
        <authorList>
            <person name="Safaei N."/>
            <person name="Zaburannyi N."/>
            <person name="Mueller R."/>
            <person name="Wink J."/>
        </authorList>
    </citation>
    <scope>NUCLEOTIDE SEQUENCE [LARGE SCALE GENOMIC DNA]</scope>
    <source>
        <strain evidence="14 15">4NS15</strain>
    </source>
</reference>
<evidence type="ECO:0000256" key="7">
    <source>
        <dbReference type="ARBA" id="ARBA00023014"/>
    </source>
</evidence>
<comment type="catalytic activity">
    <reaction evidence="10">
        <text>2 nitric oxide + NADPH + 2 O2 = 2 nitrate + NADP(+) + H(+)</text>
        <dbReference type="Rhea" id="RHEA:19465"/>
        <dbReference type="ChEBI" id="CHEBI:15378"/>
        <dbReference type="ChEBI" id="CHEBI:15379"/>
        <dbReference type="ChEBI" id="CHEBI:16480"/>
        <dbReference type="ChEBI" id="CHEBI:17632"/>
        <dbReference type="ChEBI" id="CHEBI:57783"/>
        <dbReference type="ChEBI" id="CHEBI:58349"/>
        <dbReference type="EC" id="1.14.12.17"/>
    </reaction>
</comment>
<dbReference type="InterPro" id="IPR001709">
    <property type="entry name" value="Flavoprot_Pyr_Nucl_cyt_Rdtase"/>
</dbReference>
<dbReference type="InterPro" id="IPR012292">
    <property type="entry name" value="Globin/Proto"/>
</dbReference>
<evidence type="ECO:0000256" key="3">
    <source>
        <dbReference type="ARBA" id="ARBA00006401"/>
    </source>
</evidence>
<keyword evidence="11" id="KW-0408">Iron</keyword>
<evidence type="ECO:0000256" key="8">
    <source>
        <dbReference type="ARBA" id="ARBA00023027"/>
    </source>
</evidence>
<organism evidence="14 15">
    <name type="scientific">Kibdelosporangium persicum</name>
    <dbReference type="NCBI Taxonomy" id="2698649"/>
    <lineage>
        <taxon>Bacteria</taxon>
        <taxon>Bacillati</taxon>
        <taxon>Actinomycetota</taxon>
        <taxon>Actinomycetes</taxon>
        <taxon>Pseudonocardiales</taxon>
        <taxon>Pseudonocardiaceae</taxon>
        <taxon>Kibdelosporangium</taxon>
    </lineage>
</organism>
<keyword evidence="7" id="KW-0411">Iron-sulfur</keyword>
<dbReference type="EC" id="1.14.12.17" evidence="4"/>
<keyword evidence="11" id="KW-0479">Metal-binding</keyword>
<dbReference type="InterPro" id="IPR009050">
    <property type="entry name" value="Globin-like_sf"/>
</dbReference>
<proteinExistence type="inferred from homology"/>
<dbReference type="InterPro" id="IPR008333">
    <property type="entry name" value="Cbr1-like_FAD-bd_dom"/>
</dbReference>
<evidence type="ECO:0000256" key="6">
    <source>
        <dbReference type="ARBA" id="ARBA00022857"/>
    </source>
</evidence>
<evidence type="ECO:0000259" key="12">
    <source>
        <dbReference type="PROSITE" id="PS01033"/>
    </source>
</evidence>
<sequence length="420" mass="46468">MHEKTVTPINMSEPEVGVRAPTMTANAVVSPIPQTPKSPAPARSMDAASGAAAMVRLTRESWALVEPKAEEVARFFYGMLFSLSPDARDMFPANMEVQRSRLLRALVHIVQLVDRPDDLHPFLRQLGRDHRKFGVISAHYEAVGTALIAAVKRFSGKAWTSEIELAWAEAYTIMARAMLDAANAEDGPAWWPATVVDHHRIGYDLAVVTVQTDHPMPYQPGQYVSVETPHRPRLWRYLSPANAPREDGTIEFHIRTVEGGWVSRAIVGHTRIGETWRLGPPLGRMRVDRETTRDLVMVAGGTGLAPMRAIIDELCHWGENPRVHLFYGGRVLSDLYDLPNLQQLAATNPWLTVVPVLESEPDATGAEHGTLADVVTRYGAWADRDVLVSGSPGMIRSTVSRMLVAGTPLDHITYDPFTLD</sequence>
<evidence type="ECO:0000256" key="9">
    <source>
        <dbReference type="ARBA" id="ARBA00048649"/>
    </source>
</evidence>
<dbReference type="CDD" id="cd06187">
    <property type="entry name" value="O2ase_reductase_like"/>
    <property type="match status" value="1"/>
</dbReference>
<keyword evidence="8" id="KW-0520">NAD</keyword>
<evidence type="ECO:0000256" key="2">
    <source>
        <dbReference type="ARBA" id="ARBA00001974"/>
    </source>
</evidence>
<evidence type="ECO:0000313" key="14">
    <source>
        <dbReference type="EMBL" id="NRN63832.1"/>
    </source>
</evidence>
<comment type="catalytic activity">
    <reaction evidence="9">
        <text>2 nitric oxide + NADH + 2 O2 = 2 nitrate + NAD(+) + H(+)</text>
        <dbReference type="Rhea" id="RHEA:19469"/>
        <dbReference type="ChEBI" id="CHEBI:15378"/>
        <dbReference type="ChEBI" id="CHEBI:15379"/>
        <dbReference type="ChEBI" id="CHEBI:16480"/>
        <dbReference type="ChEBI" id="CHEBI:17632"/>
        <dbReference type="ChEBI" id="CHEBI:57540"/>
        <dbReference type="ChEBI" id="CHEBI:57945"/>
        <dbReference type="EC" id="1.14.12.17"/>
    </reaction>
</comment>
<dbReference type="PROSITE" id="PS01033">
    <property type="entry name" value="GLOBIN"/>
    <property type="match status" value="1"/>
</dbReference>
<dbReference type="InterPro" id="IPR017927">
    <property type="entry name" value="FAD-bd_FR_type"/>
</dbReference>
<dbReference type="InterPro" id="IPR000971">
    <property type="entry name" value="Globin"/>
</dbReference>
<dbReference type="Pfam" id="PF00175">
    <property type="entry name" value="NAD_binding_1"/>
    <property type="match status" value="1"/>
</dbReference>
<evidence type="ECO:0000256" key="5">
    <source>
        <dbReference type="ARBA" id="ARBA00022714"/>
    </source>
</evidence>
<evidence type="ECO:0000259" key="13">
    <source>
        <dbReference type="PROSITE" id="PS51384"/>
    </source>
</evidence>
<evidence type="ECO:0000256" key="10">
    <source>
        <dbReference type="ARBA" id="ARBA00049433"/>
    </source>
</evidence>
<keyword evidence="11" id="KW-0561">Oxygen transport</keyword>
<dbReference type="SUPFAM" id="SSF63380">
    <property type="entry name" value="Riboflavin synthase domain-like"/>
    <property type="match status" value="1"/>
</dbReference>
<dbReference type="PANTHER" id="PTHR47354">
    <property type="entry name" value="NADH OXIDOREDUCTASE HCR"/>
    <property type="match status" value="1"/>
</dbReference>
<comment type="similarity">
    <text evidence="3">In the C-terminal section; belongs to the flavoprotein pyridine nucleotide cytochrome reductase family.</text>
</comment>
<dbReference type="Proteomes" id="UP000763557">
    <property type="component" value="Unassembled WGS sequence"/>
</dbReference>
<comment type="similarity">
    <text evidence="11">Belongs to the globin family.</text>
</comment>
<comment type="caution">
    <text evidence="14">The sequence shown here is derived from an EMBL/GenBank/DDBJ whole genome shotgun (WGS) entry which is preliminary data.</text>
</comment>
<dbReference type="InterPro" id="IPR001433">
    <property type="entry name" value="OxRdtase_FAD/NAD-bd"/>
</dbReference>
<evidence type="ECO:0000256" key="1">
    <source>
        <dbReference type="ARBA" id="ARBA00001970"/>
    </source>
</evidence>
<dbReference type="PANTHER" id="PTHR47354:SF5">
    <property type="entry name" value="PROTEIN RFBI"/>
    <property type="match status" value="1"/>
</dbReference>
<evidence type="ECO:0000256" key="4">
    <source>
        <dbReference type="ARBA" id="ARBA00012229"/>
    </source>
</evidence>